<dbReference type="InterPro" id="IPR010938">
    <property type="entry name" value="DUF1131"/>
</dbReference>
<proteinExistence type="predicted"/>
<keyword evidence="2" id="KW-1185">Reference proteome</keyword>
<gene>
    <name evidence="1" type="ORF">O4H49_06275</name>
</gene>
<dbReference type="EMBL" id="JAPWGY010000002">
    <property type="protein sequence ID" value="MCZ4280374.1"/>
    <property type="molecule type" value="Genomic_DNA"/>
</dbReference>
<dbReference type="InterPro" id="IPR038714">
    <property type="entry name" value="YfeY-like_sf"/>
</dbReference>
<dbReference type="RefSeq" id="WP_269422580.1">
    <property type="nucleotide sequence ID" value="NZ_JAPWGY010000002.1"/>
</dbReference>
<organism evidence="1 2">
    <name type="scientific">Kiloniella laminariae</name>
    <dbReference type="NCBI Taxonomy" id="454162"/>
    <lineage>
        <taxon>Bacteria</taxon>
        <taxon>Pseudomonadati</taxon>
        <taxon>Pseudomonadota</taxon>
        <taxon>Alphaproteobacteria</taxon>
        <taxon>Rhodospirillales</taxon>
        <taxon>Kiloniellaceae</taxon>
        <taxon>Kiloniella</taxon>
    </lineage>
</organism>
<name>A0ABT4LH12_9PROT</name>
<sequence>MKRIAFCDYYREAARTLFQQTGRTIFVGAFGLMVTACLFEEDSSVPRLTEDGFGAIDQTTKFELGHLERENPDLRFVEMSFEEEGGFVTVIEGYRQDKLLIELFPDSSGQRVGYLHALSALIRGPDGERIGEGFPDEDFSTCIPGEEQFSGMVICRHKKNTRLSHLYEIPGHDGPDGVLPPEEFTDEAQLLLIVWRADEG</sequence>
<evidence type="ECO:0000313" key="2">
    <source>
        <dbReference type="Proteomes" id="UP001069802"/>
    </source>
</evidence>
<evidence type="ECO:0000313" key="1">
    <source>
        <dbReference type="EMBL" id="MCZ4280374.1"/>
    </source>
</evidence>
<comment type="caution">
    <text evidence="1">The sequence shown here is derived from an EMBL/GenBank/DDBJ whole genome shotgun (WGS) entry which is preliminary data.</text>
</comment>
<dbReference type="Pfam" id="PF06572">
    <property type="entry name" value="DUF1131"/>
    <property type="match status" value="1"/>
</dbReference>
<accession>A0ABT4LH12</accession>
<reference evidence="1" key="1">
    <citation type="submission" date="2022-12" db="EMBL/GenBank/DDBJ databases">
        <title>Bacterial isolates from different developmental stages of Nematostella vectensis.</title>
        <authorList>
            <person name="Fraune S."/>
        </authorList>
    </citation>
    <scope>NUCLEOTIDE SEQUENCE</scope>
    <source>
        <strain evidence="1">G21630-S1</strain>
    </source>
</reference>
<dbReference type="Proteomes" id="UP001069802">
    <property type="component" value="Unassembled WGS sequence"/>
</dbReference>
<protein>
    <submittedName>
        <fullName evidence="1">DUF1131 family protein</fullName>
    </submittedName>
</protein>
<dbReference type="Gene3D" id="2.60.460.10">
    <property type="entry name" value="protein yfey like domain"/>
    <property type="match status" value="1"/>
</dbReference>